<evidence type="ECO:0000313" key="6">
    <source>
        <dbReference type="EMBL" id="OJD27020.1"/>
    </source>
</evidence>
<dbReference type="InterPro" id="IPR000509">
    <property type="entry name" value="Ribosomal_eL36"/>
</dbReference>
<dbReference type="PANTHER" id="PTHR10114">
    <property type="entry name" value="60S RIBOSOMAL PROTEIN L36"/>
    <property type="match status" value="1"/>
</dbReference>
<keyword evidence="2 4" id="KW-0689">Ribosomal protein</keyword>
<dbReference type="GO" id="GO:0006412">
    <property type="term" value="P:translation"/>
    <property type="evidence" value="ECO:0007669"/>
    <property type="project" value="InterPro"/>
</dbReference>
<evidence type="ECO:0000256" key="2">
    <source>
        <dbReference type="ARBA" id="ARBA00022980"/>
    </source>
</evidence>
<dbReference type="VEuPathDB" id="FungiDB:ACJ73_01582"/>
<dbReference type="EMBL" id="LGTZ01000147">
    <property type="protein sequence ID" value="OJD27020.1"/>
    <property type="molecule type" value="Genomic_DNA"/>
</dbReference>
<dbReference type="GO" id="GO:0003735">
    <property type="term" value="F:structural constituent of ribosome"/>
    <property type="evidence" value="ECO:0007669"/>
    <property type="project" value="InterPro"/>
</dbReference>
<dbReference type="Pfam" id="PF01158">
    <property type="entry name" value="Ribosomal_L36e"/>
    <property type="match status" value="1"/>
</dbReference>
<dbReference type="Gene3D" id="1.10.10.1760">
    <property type="entry name" value="60S ribosomal protein L36"/>
    <property type="match status" value="1"/>
</dbReference>
<keyword evidence="3 4" id="KW-0687">Ribonucleoprotein</keyword>
<dbReference type="Proteomes" id="UP000242791">
    <property type="component" value="Unassembled WGS sequence"/>
</dbReference>
<organism evidence="6 7">
    <name type="scientific">Blastomyces percursus</name>
    <dbReference type="NCBI Taxonomy" id="1658174"/>
    <lineage>
        <taxon>Eukaryota</taxon>
        <taxon>Fungi</taxon>
        <taxon>Dikarya</taxon>
        <taxon>Ascomycota</taxon>
        <taxon>Pezizomycotina</taxon>
        <taxon>Eurotiomycetes</taxon>
        <taxon>Eurotiomycetidae</taxon>
        <taxon>Onygenales</taxon>
        <taxon>Ajellomycetaceae</taxon>
        <taxon>Blastomyces</taxon>
    </lineage>
</organism>
<accession>A0A1J9RGA2</accession>
<evidence type="ECO:0000256" key="3">
    <source>
        <dbReference type="ARBA" id="ARBA00023274"/>
    </source>
</evidence>
<dbReference type="AlphaFoldDB" id="A0A1J9RGA2"/>
<dbReference type="GO" id="GO:1990904">
    <property type="term" value="C:ribonucleoprotein complex"/>
    <property type="evidence" value="ECO:0007669"/>
    <property type="project" value="UniProtKB-KW"/>
</dbReference>
<dbReference type="STRING" id="1658174.A0A1J9RGA2"/>
<feature type="region of interest" description="Disordered" evidence="5">
    <location>
        <begin position="161"/>
        <end position="181"/>
    </location>
</feature>
<comment type="caution">
    <text evidence="6">The sequence shown here is derived from an EMBL/GenBank/DDBJ whole genome shotgun (WGS) entry which is preliminary data.</text>
</comment>
<evidence type="ECO:0000256" key="5">
    <source>
        <dbReference type="SAM" id="MobiDB-lite"/>
    </source>
</evidence>
<protein>
    <recommendedName>
        <fullName evidence="4">60S ribosomal protein L36</fullName>
    </recommendedName>
</protein>
<comment type="similarity">
    <text evidence="1 4">Belongs to the eukaryotic ribosomal protein eL36 family.</text>
</comment>
<dbReference type="GO" id="GO:0005840">
    <property type="term" value="C:ribosome"/>
    <property type="evidence" value="ECO:0007669"/>
    <property type="project" value="UniProtKB-KW"/>
</dbReference>
<name>A0A1J9RGA2_9EURO</name>
<dbReference type="InterPro" id="IPR038097">
    <property type="entry name" value="Ribosomal_eL36_sf"/>
</dbReference>
<dbReference type="PROSITE" id="PS01190">
    <property type="entry name" value="RIBOSOMAL_L36E"/>
    <property type="match status" value="1"/>
</dbReference>
<proteinExistence type="inferred from homology"/>
<evidence type="ECO:0000313" key="7">
    <source>
        <dbReference type="Proteomes" id="UP000242791"/>
    </source>
</evidence>
<evidence type="ECO:0000256" key="1">
    <source>
        <dbReference type="ARBA" id="ARBA00006509"/>
    </source>
</evidence>
<keyword evidence="7" id="KW-1185">Reference proteome</keyword>
<gene>
    <name evidence="6" type="ORF">ACJ73_01582</name>
</gene>
<sequence length="181" mass="20355">MKVALAVLRFVREQSSQPFWDTDRVPTLNPKTSFLATHLSLIQPKPASAGISTSDDNYNDNDDNLPHYPSPSPVINDRDGEGTHRYHRRLEQRPCTLKFNPFPAKTTANTTKPRISRTKGHLSRRTQFVREIVKEVAGLAPYERRVVELLRNAQDKRARKLAKKRLGKASSGSRGGAIDGI</sequence>
<evidence type="ECO:0000256" key="4">
    <source>
        <dbReference type="RuleBase" id="RU000665"/>
    </source>
</evidence>
<feature type="region of interest" description="Disordered" evidence="5">
    <location>
        <begin position="98"/>
        <end position="122"/>
    </location>
</feature>
<dbReference type="OrthoDB" id="9616667at2759"/>
<reference evidence="6 7" key="1">
    <citation type="submission" date="2015-08" db="EMBL/GenBank/DDBJ databases">
        <title>Emmonsia species relationships and genome sequence.</title>
        <authorList>
            <person name="Cuomo C.A."/>
            <person name="Schwartz I.S."/>
            <person name="Kenyon C."/>
            <person name="De Hoog G.S."/>
            <person name="Govender N.P."/>
            <person name="Botha A."/>
            <person name="Moreno L."/>
            <person name="De Vries M."/>
            <person name="Munoz J.F."/>
            <person name="Stielow J.B."/>
        </authorList>
    </citation>
    <scope>NUCLEOTIDE SEQUENCE [LARGE SCALE GENOMIC DNA]</scope>
    <source>
        <strain evidence="6 7">EI222</strain>
    </source>
</reference>